<evidence type="ECO:0000259" key="7">
    <source>
        <dbReference type="Pfam" id="PF00590"/>
    </source>
</evidence>
<keyword evidence="3" id="KW-0489">Methyltransferase</keyword>
<dbReference type="InterPro" id="IPR004551">
    <property type="entry name" value="Dphthn_synthase"/>
</dbReference>
<evidence type="ECO:0000256" key="5">
    <source>
        <dbReference type="ARBA" id="ARBA00022691"/>
    </source>
</evidence>
<dbReference type="InterPro" id="IPR000878">
    <property type="entry name" value="4pyrrol_Mease"/>
</dbReference>
<dbReference type="InterPro" id="IPR014776">
    <property type="entry name" value="4pyrrole_Mease_sub2"/>
</dbReference>
<reference evidence="8" key="1">
    <citation type="submission" date="2014-11" db="EMBL/GenBank/DDBJ databases">
        <authorList>
            <person name="Zhu J."/>
            <person name="Qi W."/>
            <person name="Song R."/>
        </authorList>
    </citation>
    <scope>NUCLEOTIDE SEQUENCE</scope>
</reference>
<dbReference type="NCBIfam" id="TIGR00522">
    <property type="entry name" value="dph5"/>
    <property type="match status" value="1"/>
</dbReference>
<dbReference type="PIRSF" id="PIRSF036432">
    <property type="entry name" value="Diphthine_synth"/>
    <property type="match status" value="1"/>
</dbReference>
<comment type="pathway">
    <text evidence="1">Protein modification; peptidyl-diphthamide biosynthesis.</text>
</comment>
<dbReference type="Pfam" id="PF00590">
    <property type="entry name" value="TP_methylase"/>
    <property type="match status" value="1"/>
</dbReference>
<proteinExistence type="inferred from homology"/>
<name>A0A1B1T8Z7_9ARCH</name>
<dbReference type="SUPFAM" id="SSF53790">
    <property type="entry name" value="Tetrapyrrole methylase"/>
    <property type="match status" value="1"/>
</dbReference>
<dbReference type="AlphaFoldDB" id="A0A1B1T8Z7"/>
<reference evidence="8" key="2">
    <citation type="journal article" date="2015" name="ISME J.">
        <title>A new class of marine Euryarchaeota group II from the Mediterranean deep chlorophyll maximum.</title>
        <authorList>
            <person name="Martin-Cuadrado A.B."/>
            <person name="Garcia-Heredia I."/>
            <person name="Molto A.G."/>
            <person name="Lopez-Ubeda R."/>
            <person name="Kimes N."/>
            <person name="Lopez-Garcia P."/>
            <person name="Moreira D."/>
            <person name="Rodriguez-Valera F."/>
        </authorList>
    </citation>
    <scope>NUCLEOTIDE SEQUENCE</scope>
</reference>
<feature type="binding site" evidence="6">
    <location>
        <position position="181"/>
    </location>
    <ligand>
        <name>S-adenosyl-L-methionine</name>
        <dbReference type="ChEBI" id="CHEBI:59789"/>
    </ligand>
</feature>
<feature type="binding site" evidence="6">
    <location>
        <position position="101"/>
    </location>
    <ligand>
        <name>S-adenosyl-L-methionine</name>
        <dbReference type="ChEBI" id="CHEBI:59789"/>
    </ligand>
</feature>
<feature type="domain" description="Tetrapyrrole methylase" evidence="7">
    <location>
        <begin position="20"/>
        <end position="181"/>
    </location>
</feature>
<evidence type="ECO:0000256" key="4">
    <source>
        <dbReference type="ARBA" id="ARBA00022679"/>
    </source>
</evidence>
<keyword evidence="5 6" id="KW-0949">S-adenosyl-L-methionine</keyword>
<keyword evidence="4" id="KW-0808">Transferase</keyword>
<protein>
    <submittedName>
        <fullName evidence="8">Beta-lactamase domain-containing protein (DPH5)</fullName>
    </submittedName>
</protein>
<dbReference type="EMBL" id="KP211799">
    <property type="protein sequence ID" value="ANV78750.1"/>
    <property type="molecule type" value="Genomic_DNA"/>
</dbReference>
<evidence type="ECO:0000256" key="3">
    <source>
        <dbReference type="ARBA" id="ARBA00022603"/>
    </source>
</evidence>
<dbReference type="UniPathway" id="UPA00559"/>
<comment type="similarity">
    <text evidence="2">Belongs to the diphthine synthase family.</text>
</comment>
<dbReference type="Gene3D" id="3.40.1010.10">
    <property type="entry name" value="Cobalt-precorrin-4 Transmethylase, Domain 1"/>
    <property type="match status" value="1"/>
</dbReference>
<accession>A0A1B1T8Z7</accession>
<dbReference type="GO" id="GO:0004164">
    <property type="term" value="F:diphthine synthase activity"/>
    <property type="evidence" value="ECO:0007669"/>
    <property type="project" value="InterPro"/>
</dbReference>
<dbReference type="InterPro" id="IPR014777">
    <property type="entry name" value="4pyrrole_Mease_sub1"/>
</dbReference>
<dbReference type="CDD" id="cd11647">
    <property type="entry name" value="DHP5_DphB"/>
    <property type="match status" value="1"/>
</dbReference>
<sequence length="280" mass="31553">MMCRRLDPFTMTEERLSAGLWLIGLGPGNLDHMSKKAIDVARACSERFLEGYTAILPPYQEDRLEDFVGKWERIMRPLVEDPEKLLKLAKEEPVALLIVGDPMQATTHVDLEARCDELDIDFNIIPGITATALAVSLSGLQSYRFGRQVTIPYSYGDYLPSSPLEMIYRNYDNNLHTLVLLDLDPTGMGVEKPTPMSPHDAFTILQKMEKKMVEGGKKISQPVKNLDGVLLTDISLDSQKIIAGNLSEISEYNDGWIHCLIIPSKMNQNEIDAFERRKIV</sequence>
<feature type="binding site" evidence="6">
    <location>
        <begin position="129"/>
        <end position="130"/>
    </location>
    <ligand>
        <name>S-adenosyl-L-methionine</name>
        <dbReference type="ChEBI" id="CHEBI:59789"/>
    </ligand>
</feature>
<dbReference type="GO" id="GO:0017183">
    <property type="term" value="P:protein histidyl modification to diphthamide"/>
    <property type="evidence" value="ECO:0007669"/>
    <property type="project" value="UniProtKB-UniPathway"/>
</dbReference>
<dbReference type="PANTHER" id="PTHR10882">
    <property type="entry name" value="DIPHTHINE SYNTHASE"/>
    <property type="match status" value="1"/>
</dbReference>
<dbReference type="PANTHER" id="PTHR10882:SF0">
    <property type="entry name" value="DIPHTHINE METHYL ESTER SYNTHASE"/>
    <property type="match status" value="1"/>
</dbReference>
<dbReference type="InterPro" id="IPR035996">
    <property type="entry name" value="4pyrrol_Methylase_sf"/>
</dbReference>
<evidence type="ECO:0000256" key="1">
    <source>
        <dbReference type="ARBA" id="ARBA00005156"/>
    </source>
</evidence>
<evidence type="ECO:0000313" key="8">
    <source>
        <dbReference type="EMBL" id="ANV78750.1"/>
    </source>
</evidence>
<organism evidence="8">
    <name type="scientific">uncultured Poseidoniia archaeon</name>
    <dbReference type="NCBI Taxonomy" id="1697135"/>
    <lineage>
        <taxon>Archaea</taxon>
        <taxon>Methanobacteriati</taxon>
        <taxon>Thermoplasmatota</taxon>
        <taxon>Candidatus Poseidoniia</taxon>
        <taxon>environmental samples</taxon>
    </lineage>
</organism>
<dbReference type="GO" id="GO:0032259">
    <property type="term" value="P:methylation"/>
    <property type="evidence" value="ECO:0007669"/>
    <property type="project" value="UniProtKB-KW"/>
</dbReference>
<evidence type="ECO:0000256" key="6">
    <source>
        <dbReference type="PIRSR" id="PIRSR036432-1"/>
    </source>
</evidence>
<evidence type="ECO:0000256" key="2">
    <source>
        <dbReference type="ARBA" id="ARBA00006729"/>
    </source>
</evidence>
<dbReference type="Gene3D" id="3.30.950.10">
    <property type="entry name" value="Methyltransferase, Cobalt-precorrin-4 Transmethylase, Domain 2"/>
    <property type="match status" value="1"/>
</dbReference>